<dbReference type="EMBL" id="CM056809">
    <property type="protein sequence ID" value="KAJ8651183.1"/>
    <property type="molecule type" value="Genomic_DNA"/>
</dbReference>
<organism evidence="1 2">
    <name type="scientific">Persea americana</name>
    <name type="common">Avocado</name>
    <dbReference type="NCBI Taxonomy" id="3435"/>
    <lineage>
        <taxon>Eukaryota</taxon>
        <taxon>Viridiplantae</taxon>
        <taxon>Streptophyta</taxon>
        <taxon>Embryophyta</taxon>
        <taxon>Tracheophyta</taxon>
        <taxon>Spermatophyta</taxon>
        <taxon>Magnoliopsida</taxon>
        <taxon>Magnoliidae</taxon>
        <taxon>Laurales</taxon>
        <taxon>Lauraceae</taxon>
        <taxon>Persea</taxon>
    </lineage>
</organism>
<evidence type="ECO:0000313" key="2">
    <source>
        <dbReference type="Proteomes" id="UP001234297"/>
    </source>
</evidence>
<evidence type="ECO:0000313" key="1">
    <source>
        <dbReference type="EMBL" id="KAJ8651183.1"/>
    </source>
</evidence>
<dbReference type="Proteomes" id="UP001234297">
    <property type="component" value="Chromosome 1"/>
</dbReference>
<keyword evidence="2" id="KW-1185">Reference proteome</keyword>
<protein>
    <submittedName>
        <fullName evidence="1">Uncharacterized protein</fullName>
    </submittedName>
</protein>
<name>A0ACC2N059_PERAE</name>
<accession>A0ACC2N059</accession>
<gene>
    <name evidence="1" type="ORF">MRB53_004206</name>
</gene>
<reference evidence="1 2" key="1">
    <citation type="journal article" date="2022" name="Hortic Res">
        <title>A haplotype resolved chromosomal level avocado genome allows analysis of novel avocado genes.</title>
        <authorList>
            <person name="Nath O."/>
            <person name="Fletcher S.J."/>
            <person name="Hayward A."/>
            <person name="Shaw L.M."/>
            <person name="Masouleh A.K."/>
            <person name="Furtado A."/>
            <person name="Henry R.J."/>
            <person name="Mitter N."/>
        </authorList>
    </citation>
    <scope>NUCLEOTIDE SEQUENCE [LARGE SCALE GENOMIC DNA]</scope>
    <source>
        <strain evidence="2">cv. Hass</strain>
    </source>
</reference>
<proteinExistence type="predicted"/>
<sequence length="82" mass="8766">MASVRSFDALNLHDQLLNVLSKYEETEAAVQSEGEASDNCAMSVGCFSVSSIHNTIEKDDVRLNQCAGGDTSGTDVAIVNRE</sequence>
<comment type="caution">
    <text evidence="1">The sequence shown here is derived from an EMBL/GenBank/DDBJ whole genome shotgun (WGS) entry which is preliminary data.</text>
</comment>